<sequence>MRPPLSSSLRRRLRLPHPVLRRAPSGGTVGLRNPASRRPVRVRGNQVFGKRLRATTGNTTSSDDEFLNEDFFPDIDNLFSNLNMNDNNQDAANIAAAVAANAGRYAVLSSSFQILLEFLVLLFGEEGYKKVNPMFKAAHFSILADNIVDPYMTFEHGKDAWDALEAKFGVSDAGTELYVMEQYYDYKMTEKARAKDTRARDFEGGSSANVVQKKNFQSHKFKNKNKSEGKGKFDGKNKASHSTNFKKKTDKKKGACHVCGDPDYWAPNCPNHYDKRGNIGKTANVVIASDTEMKDAGYGRKDLLRADGKRLTCFCSWCWYEHYDNPVEDDNEAPKRSKRQRTAKSFGYDFIVYFVDETPTSISEAYASQDADYWKEAVHSEMDSILANGTWEVTDRPYGCKPVGCKWVFKKKLRPDGTIENRAASQILTPTSSAAETFAPGRSKPPFAPRSPRLIGKSPPPPIRGHAGRFSASSTTFVLAGTSSVRRAIDAGSMPIDSHCTGSSPNSPDPSSLEPICPDPIAYLPPYVSDIRLAQPFSASSSTKLSRIPTAQEIEEELQGQARMAAKVQETENKKASKARNREGERGQWWPCETTDTELRELQNEGMISAHWSFIRDTVVPKPGAGEVVMTKAWVERGLSLPCSEFFLSILTTYGLQPHNICPNSYLLLSNFATLCEGHLGIRPDVKLWQFFFRVKKETKDKAMLNCGSMTFMLRPGRMYPPHDSHESVRYWNAGWFYEKNVPVPEIHDGLPKFNNEPPEELASWSFIPSLSLTPILEKAARRISWLVHDGLTGTQLTLSWFTRRIQPLRYNARLICAYTGADDQLRATRHDLPADSLKRRFKTLVKVGRGQPIPELIKDIYTNDQCPPLATLAEENLRTILRVPVSGDTAEEVPEDEEEEEEPAPRKAAPRPTKRPRAKASGSEAGASGEASAKKPKVVKPPPLDSRKAERERLKMLSTAGKRSRPNIPGAPTPTTTATRTASQKPITEFMKKSPAVGPATPAPPSASHTAPPPSPPQANQSPPPAANTPPEIIPVSSEKMGGEDPKAKGPAQEETQDQGEAEVTSSEKVGAGAGDVVVFPKNFGDPTDLTSTPKAYATKIFKQLTEAEKWELEQDLLNAMLNNAWGKPDAGTSEIQDFKKGVGEFFDKLICKQKEQQALHYELHKNIALQRRVTLGQAENIRTLTDKNAELNKQLADAQGASSSLATTSSELENLRSSYQELEIKLKEAEQQKERVIRLQHKTLLDTTCSGSFTSNKEEFKRDLLDRIKENAEDWENDKGKESGYADKPPFKPLPPKEGNEEKEEKKKKKKKKKKKRRRRRRRRRIKRKSPKLGDAVLEDPIFETSTFSENDDITYSGLLERDIFDLFLPEFDKPWKERAEKQLAEKNSEFIKEKGEHVLKRNADSETIKRQQKELNGLRKYMETAEHHWDLLAENILEPLGYPEKRRNKFPRDDVLSLAGDDCKDLISASRKICHNLSLKRSRTCGLRKLIKRMDILPELVTDLQASSARGAAAMTLTMCLAHNPEMDLNRVTSGVPPTADVGKLLDAVSGYDTRIARRIRHEEFYDKVVLPADEPLEDELQKERDAEARPAESGTQFTWTSSKDAPEEEPKSSAATSEEDEESDEDVSSPAEGAKGKDPEGNASPSKAE</sequence>
<dbReference type="EMBL" id="JAUUTY010000005">
    <property type="protein sequence ID" value="KAK1628185.1"/>
    <property type="molecule type" value="Genomic_DNA"/>
</dbReference>
<feature type="domain" description="Transposase (putative) gypsy type" evidence="3">
    <location>
        <begin position="629"/>
        <end position="696"/>
    </location>
</feature>
<feature type="compositionally biased region" description="Basic residues" evidence="2">
    <location>
        <begin position="909"/>
        <end position="919"/>
    </location>
</feature>
<feature type="coiled-coil region" evidence="1">
    <location>
        <begin position="1379"/>
        <end position="1431"/>
    </location>
</feature>
<feature type="compositionally biased region" description="Polar residues" evidence="2">
    <location>
        <begin position="500"/>
        <end position="510"/>
    </location>
</feature>
<feature type="compositionally biased region" description="Low complexity" evidence="2">
    <location>
        <begin position="920"/>
        <end position="932"/>
    </location>
</feature>
<dbReference type="Pfam" id="PF04195">
    <property type="entry name" value="Transposase_28"/>
    <property type="match status" value="1"/>
</dbReference>
<feature type="compositionally biased region" description="Low complexity" evidence="2">
    <location>
        <begin position="974"/>
        <end position="983"/>
    </location>
</feature>
<evidence type="ECO:0000313" key="5">
    <source>
        <dbReference type="Proteomes" id="UP001231189"/>
    </source>
</evidence>
<dbReference type="PANTHER" id="PTHR33026">
    <property type="entry name" value="OS06G0360600 PROTEIN"/>
    <property type="match status" value="1"/>
</dbReference>
<proteinExistence type="predicted"/>
<feature type="compositionally biased region" description="Basic and acidic residues" evidence="2">
    <location>
        <begin position="1583"/>
        <end position="1594"/>
    </location>
</feature>
<dbReference type="InterPro" id="IPR007321">
    <property type="entry name" value="Transposase_28"/>
</dbReference>
<comment type="caution">
    <text evidence="4">The sequence shown here is derived from an EMBL/GenBank/DDBJ whole genome shotgun (WGS) entry which is preliminary data.</text>
</comment>
<reference evidence="4" key="1">
    <citation type="submission" date="2023-07" db="EMBL/GenBank/DDBJ databases">
        <title>A chromosome-level genome assembly of Lolium multiflorum.</title>
        <authorList>
            <person name="Chen Y."/>
            <person name="Copetti D."/>
            <person name="Kolliker R."/>
            <person name="Studer B."/>
        </authorList>
    </citation>
    <scope>NUCLEOTIDE SEQUENCE</scope>
    <source>
        <strain evidence="4">02402/16</strain>
        <tissue evidence="4">Leaf</tissue>
    </source>
</reference>
<feature type="compositionally biased region" description="Pro residues" evidence="2">
    <location>
        <begin position="1002"/>
        <end position="1029"/>
    </location>
</feature>
<evidence type="ECO:0000259" key="3">
    <source>
        <dbReference type="Pfam" id="PF04195"/>
    </source>
</evidence>
<feature type="compositionally biased region" description="Basic and acidic residues" evidence="2">
    <location>
        <begin position="946"/>
        <end position="956"/>
    </location>
</feature>
<feature type="region of interest" description="Disordered" evidence="2">
    <location>
        <begin position="218"/>
        <end position="246"/>
    </location>
</feature>
<organism evidence="4 5">
    <name type="scientific">Lolium multiflorum</name>
    <name type="common">Italian ryegrass</name>
    <name type="synonym">Lolium perenne subsp. multiflorum</name>
    <dbReference type="NCBI Taxonomy" id="4521"/>
    <lineage>
        <taxon>Eukaryota</taxon>
        <taxon>Viridiplantae</taxon>
        <taxon>Streptophyta</taxon>
        <taxon>Embryophyta</taxon>
        <taxon>Tracheophyta</taxon>
        <taxon>Spermatophyta</taxon>
        <taxon>Magnoliopsida</taxon>
        <taxon>Liliopsida</taxon>
        <taxon>Poales</taxon>
        <taxon>Poaceae</taxon>
        <taxon>BOP clade</taxon>
        <taxon>Pooideae</taxon>
        <taxon>Poodae</taxon>
        <taxon>Poeae</taxon>
        <taxon>Poeae Chloroplast Group 2 (Poeae type)</taxon>
        <taxon>Loliodinae</taxon>
        <taxon>Loliinae</taxon>
        <taxon>Lolium</taxon>
    </lineage>
</organism>
<feature type="region of interest" description="Disordered" evidence="2">
    <location>
        <begin position="494"/>
        <end position="514"/>
    </location>
</feature>
<feature type="region of interest" description="Disordered" evidence="2">
    <location>
        <begin position="1275"/>
        <end position="1333"/>
    </location>
</feature>
<name>A0AAD8VXZ0_LOLMU</name>
<dbReference type="Proteomes" id="UP001231189">
    <property type="component" value="Unassembled WGS sequence"/>
</dbReference>
<keyword evidence="1" id="KW-0175">Coiled coil</keyword>
<evidence type="ECO:0000256" key="2">
    <source>
        <dbReference type="SAM" id="MobiDB-lite"/>
    </source>
</evidence>
<keyword evidence="5" id="KW-1185">Reference proteome</keyword>
<feature type="compositionally biased region" description="Basic and acidic residues" evidence="2">
    <location>
        <begin position="225"/>
        <end position="237"/>
    </location>
</feature>
<feature type="region of interest" description="Disordered" evidence="2">
    <location>
        <begin position="884"/>
        <end position="1071"/>
    </location>
</feature>
<protein>
    <recommendedName>
        <fullName evidence="3">Transposase (putative) gypsy type domain-containing protein</fullName>
    </recommendedName>
</protein>
<feature type="compositionally biased region" description="Polar residues" evidence="2">
    <location>
        <begin position="1597"/>
        <end position="1607"/>
    </location>
</feature>
<feature type="compositionally biased region" description="Acidic residues" evidence="2">
    <location>
        <begin position="1621"/>
        <end position="1631"/>
    </location>
</feature>
<feature type="compositionally biased region" description="Acidic residues" evidence="2">
    <location>
        <begin position="890"/>
        <end position="903"/>
    </location>
</feature>
<feature type="compositionally biased region" description="Basic residues" evidence="2">
    <location>
        <begin position="1308"/>
        <end position="1333"/>
    </location>
</feature>
<dbReference type="PANTHER" id="PTHR33026:SF7">
    <property type="entry name" value="OS03G0100275 PROTEIN"/>
    <property type="match status" value="1"/>
</dbReference>
<evidence type="ECO:0000313" key="4">
    <source>
        <dbReference type="EMBL" id="KAK1628185.1"/>
    </source>
</evidence>
<feature type="region of interest" description="Disordered" evidence="2">
    <location>
        <begin position="1581"/>
        <end position="1653"/>
    </location>
</feature>
<gene>
    <name evidence="4" type="ORF">QYE76_002500</name>
</gene>
<evidence type="ECO:0000256" key="1">
    <source>
        <dbReference type="SAM" id="Coils"/>
    </source>
</evidence>
<feature type="compositionally biased region" description="Basic and acidic residues" evidence="2">
    <location>
        <begin position="1275"/>
        <end position="1287"/>
    </location>
</feature>
<accession>A0AAD8VXZ0</accession>